<feature type="transmembrane region" description="Helical" evidence="7">
    <location>
        <begin position="237"/>
        <end position="264"/>
    </location>
</feature>
<dbReference type="InterPro" id="IPR052031">
    <property type="entry name" value="Membrane_Transporter-Flippase"/>
</dbReference>
<reference evidence="8 9" key="1">
    <citation type="submission" date="2009-06" db="EMBL/GenBank/DDBJ databases">
        <title>The Genome Sequence of Lactobacillus coleohominis strain 101-4-CHN.</title>
        <authorList>
            <consortium name="The Broad Institute Genome Sequencing Platform"/>
            <person name="Ward D."/>
            <person name="Young S.K."/>
            <person name="Zeng Q."/>
            <person name="Koehrsen M."/>
            <person name="Alvarado L."/>
            <person name="Berlin A."/>
            <person name="Borenstein D."/>
            <person name="Chen Z."/>
            <person name="Engels R."/>
            <person name="Freedman E."/>
            <person name="Gellesch M."/>
            <person name="Goldberg J."/>
            <person name="Griggs A."/>
            <person name="Gujja S."/>
            <person name="Heiman D."/>
            <person name="Hepburn T."/>
            <person name="Howarth C."/>
            <person name="Jen D."/>
            <person name="Larson L."/>
            <person name="Lewis B."/>
            <person name="Mehta T."/>
            <person name="Park D."/>
            <person name="Pearson M."/>
            <person name="Roberts A."/>
            <person name="Saif S."/>
            <person name="Shea T."/>
            <person name="Shenoy N."/>
            <person name="Sisk P."/>
            <person name="Stolte C."/>
            <person name="Sykes S."/>
            <person name="Walk T."/>
            <person name="White J."/>
            <person name="Yandava C."/>
            <person name="Liu Y."/>
            <person name="Xu Q."/>
            <person name="Lander E."/>
            <person name="Nusbaum C."/>
            <person name="Galagan J."/>
            <person name="Birren B."/>
        </authorList>
    </citation>
    <scope>NUCLEOTIDE SEQUENCE [LARGE SCALE GENOMIC DNA]</scope>
    <source>
        <strain evidence="8 9">101-4-CHN</strain>
    </source>
</reference>
<evidence type="ECO:0000256" key="1">
    <source>
        <dbReference type="ARBA" id="ARBA00004651"/>
    </source>
</evidence>
<dbReference type="PANTHER" id="PTHR43549">
    <property type="entry name" value="MULTIDRUG RESISTANCE PROTEIN YPNP-RELATED"/>
    <property type="match status" value="1"/>
</dbReference>
<feature type="transmembrane region" description="Helical" evidence="7">
    <location>
        <begin position="98"/>
        <end position="116"/>
    </location>
</feature>
<keyword evidence="4 7" id="KW-0812">Transmembrane</keyword>
<evidence type="ECO:0000256" key="3">
    <source>
        <dbReference type="ARBA" id="ARBA00022475"/>
    </source>
</evidence>
<keyword evidence="2" id="KW-0813">Transport</keyword>
<gene>
    <name evidence="8" type="ORF">HMPREF0501_01441</name>
</gene>
<proteinExistence type="predicted"/>
<evidence type="ECO:0000256" key="2">
    <source>
        <dbReference type="ARBA" id="ARBA00022448"/>
    </source>
</evidence>
<feature type="transmembrane region" description="Helical" evidence="7">
    <location>
        <begin position="194"/>
        <end position="216"/>
    </location>
</feature>
<evidence type="ECO:0000256" key="5">
    <source>
        <dbReference type="ARBA" id="ARBA00022989"/>
    </source>
</evidence>
<dbReference type="EMBL" id="GG698806">
    <property type="protein sequence ID" value="EEU29647.1"/>
    <property type="molecule type" value="Genomic_DNA"/>
</dbReference>
<dbReference type="GO" id="GO:0005886">
    <property type="term" value="C:plasma membrane"/>
    <property type="evidence" value="ECO:0007669"/>
    <property type="project" value="UniProtKB-SubCell"/>
</dbReference>
<dbReference type="InterPro" id="IPR048279">
    <property type="entry name" value="MdtK-like"/>
</dbReference>
<dbReference type="OrthoDB" id="9776324at2"/>
<keyword evidence="5 7" id="KW-1133">Transmembrane helix</keyword>
<evidence type="ECO:0000313" key="9">
    <source>
        <dbReference type="Proteomes" id="UP000003987"/>
    </source>
</evidence>
<feature type="transmembrane region" description="Helical" evidence="7">
    <location>
        <begin position="383"/>
        <end position="407"/>
    </location>
</feature>
<comment type="subcellular location">
    <subcellularLocation>
        <location evidence="1">Cell membrane</location>
        <topology evidence="1">Multi-pass membrane protein</topology>
    </subcellularLocation>
</comment>
<dbReference type="NCBIfam" id="TIGR00797">
    <property type="entry name" value="matE"/>
    <property type="match status" value="1"/>
</dbReference>
<dbReference type="PIRSF" id="PIRSF006603">
    <property type="entry name" value="DinF"/>
    <property type="match status" value="1"/>
</dbReference>
<protein>
    <submittedName>
        <fullName evidence="8">MATE efflux family protein</fullName>
    </submittedName>
</protein>
<feature type="transmembrane region" description="Helical" evidence="7">
    <location>
        <begin position="413"/>
        <end position="436"/>
    </location>
</feature>
<dbReference type="RefSeq" id="WP_006917375.1">
    <property type="nucleotide sequence ID" value="NZ_GG698806.1"/>
</dbReference>
<dbReference type="InterPro" id="IPR002528">
    <property type="entry name" value="MATE_fam"/>
</dbReference>
<evidence type="ECO:0000256" key="4">
    <source>
        <dbReference type="ARBA" id="ARBA00022692"/>
    </source>
</evidence>
<keyword evidence="3" id="KW-1003">Cell membrane</keyword>
<dbReference type="PANTHER" id="PTHR43549:SF3">
    <property type="entry name" value="MULTIDRUG RESISTANCE PROTEIN YPNP-RELATED"/>
    <property type="match status" value="1"/>
</dbReference>
<dbReference type="GO" id="GO:0042910">
    <property type="term" value="F:xenobiotic transmembrane transporter activity"/>
    <property type="evidence" value="ECO:0007669"/>
    <property type="project" value="InterPro"/>
</dbReference>
<dbReference type="STRING" id="575594.HMPREF0501_01441"/>
<dbReference type="Proteomes" id="UP000003987">
    <property type="component" value="Unassembled WGS sequence"/>
</dbReference>
<dbReference type="Pfam" id="PF01554">
    <property type="entry name" value="MatE"/>
    <property type="match status" value="2"/>
</dbReference>
<evidence type="ECO:0000256" key="6">
    <source>
        <dbReference type="ARBA" id="ARBA00023136"/>
    </source>
</evidence>
<keyword evidence="6 7" id="KW-0472">Membrane</keyword>
<evidence type="ECO:0000313" key="8">
    <source>
        <dbReference type="EMBL" id="EEU29647.1"/>
    </source>
</evidence>
<feature type="transmembrane region" description="Helical" evidence="7">
    <location>
        <begin position="284"/>
        <end position="304"/>
    </location>
</feature>
<dbReference type="GO" id="GO:0015297">
    <property type="term" value="F:antiporter activity"/>
    <property type="evidence" value="ECO:0007669"/>
    <property type="project" value="InterPro"/>
</dbReference>
<evidence type="ECO:0000256" key="7">
    <source>
        <dbReference type="SAM" id="Phobius"/>
    </source>
</evidence>
<feature type="transmembrane region" description="Helical" evidence="7">
    <location>
        <begin position="166"/>
        <end position="188"/>
    </location>
</feature>
<dbReference type="eggNOG" id="COG0534">
    <property type="taxonomic scope" value="Bacteria"/>
</dbReference>
<keyword evidence="9" id="KW-1185">Reference proteome</keyword>
<organism evidence="8 9">
    <name type="scientific">Limosilactobacillus coleohominis 101-4-CHN</name>
    <dbReference type="NCBI Taxonomy" id="575594"/>
    <lineage>
        <taxon>Bacteria</taxon>
        <taxon>Bacillati</taxon>
        <taxon>Bacillota</taxon>
        <taxon>Bacilli</taxon>
        <taxon>Lactobacillales</taxon>
        <taxon>Lactobacillaceae</taxon>
        <taxon>Limosilactobacillus</taxon>
    </lineage>
</organism>
<feature type="transmembrane region" description="Helical" evidence="7">
    <location>
        <begin position="358"/>
        <end position="376"/>
    </location>
</feature>
<feature type="transmembrane region" description="Helical" evidence="7">
    <location>
        <begin position="136"/>
        <end position="154"/>
    </location>
</feature>
<sequence length="451" mass="50234">MENNRLDLTTGKPLQRILQFSTPLIFGTLFQKLYSFVDSIIVGHFISANALGSVGATYSLNFLIIGFMQSFCVGLGIPISQSLGANHGRDVQRFFWNGLYLSIAISIFFCVLMTYYTEPLLIAMRTPQPLLHDAVIFIRPQFVFIWVTVLYNFSASVLRSLGDSRTPFYTLVLASLLNIIIDVVLIGIFHWGVIGAAVATIIAQAISGLMNIIWLVKTSIIIDFRHPQLKFSARHTYRLAYIAFPMGIEYSISAIGAIIMQFAINSLGTVYVVSQTAGEKIRQMFTLPIESIGMGMATFIGQNFGAHSMSRIRQGIKDGMKIQIIYYGICLIIIMLFADPLSELVIGHHPELIHLSSLYLRLMSLTLFLHGTLMIYRYTLQGLGFSLLAIWSGVGELIGRSIVSLIAIVLNSFIAVCFINPVAWGLAGGYCCWMVYRQLKKIAVSFTREVN</sequence>
<name>C7XXM7_9LACO</name>
<accession>C7XXM7</accession>
<dbReference type="AlphaFoldDB" id="C7XXM7"/>
<feature type="transmembrane region" description="Helical" evidence="7">
    <location>
        <begin position="324"/>
        <end position="346"/>
    </location>
</feature>
<dbReference type="HOGENOM" id="CLU_012893_5_0_9"/>